<evidence type="ECO:0008006" key="4">
    <source>
        <dbReference type="Google" id="ProtNLM"/>
    </source>
</evidence>
<evidence type="ECO:0000256" key="1">
    <source>
        <dbReference type="SAM" id="MobiDB-lite"/>
    </source>
</evidence>
<feature type="region of interest" description="Disordered" evidence="1">
    <location>
        <begin position="15"/>
        <end position="41"/>
    </location>
</feature>
<evidence type="ECO:0000313" key="3">
    <source>
        <dbReference type="Proteomes" id="UP001176429"/>
    </source>
</evidence>
<dbReference type="EMBL" id="JAUQSY010000004">
    <property type="protein sequence ID" value="MDO7874679.1"/>
    <property type="molecule type" value="Genomic_DNA"/>
</dbReference>
<name>A0ABT9B8U2_9BACT</name>
<reference evidence="2" key="1">
    <citation type="submission" date="2023-07" db="EMBL/GenBank/DDBJ databases">
        <authorList>
            <person name="Kim M.K."/>
        </authorList>
    </citation>
    <scope>NUCLEOTIDE SEQUENCE</scope>
    <source>
        <strain evidence="2">ASUV-10-1</strain>
    </source>
</reference>
<proteinExistence type="predicted"/>
<accession>A0ABT9B8U2</accession>
<dbReference type="RefSeq" id="WP_305005991.1">
    <property type="nucleotide sequence ID" value="NZ_JAUQSY010000004.1"/>
</dbReference>
<keyword evidence="3" id="KW-1185">Reference proteome</keyword>
<evidence type="ECO:0000313" key="2">
    <source>
        <dbReference type="EMBL" id="MDO7874679.1"/>
    </source>
</evidence>
<organism evidence="2 3">
    <name type="scientific">Hymenobacter aranciens</name>
    <dbReference type="NCBI Taxonomy" id="3063996"/>
    <lineage>
        <taxon>Bacteria</taxon>
        <taxon>Pseudomonadati</taxon>
        <taxon>Bacteroidota</taxon>
        <taxon>Cytophagia</taxon>
        <taxon>Cytophagales</taxon>
        <taxon>Hymenobacteraceae</taxon>
        <taxon>Hymenobacter</taxon>
    </lineage>
</organism>
<comment type="caution">
    <text evidence="2">The sequence shown here is derived from an EMBL/GenBank/DDBJ whole genome shotgun (WGS) entry which is preliminary data.</text>
</comment>
<gene>
    <name evidence="2" type="ORF">Q5H93_08035</name>
</gene>
<sequence>MLITVESARAQLDNRAFTSPTPGGFRPATSASIGDSEQRRDSLDAEIAGEKGERGIKAGDLRLSLNAFVFFKDNEYFNKIIEGYTLYGTQLNPQLTYYPLKNLRLDGGVFLWKDFGNPELQQVRPTFRATWTTGKQQIIFGNIRSTLHHNYIEPLFNFERVMLNPLEEGIQTRFQGKRLFFDQWVDWQRQQYRYSNYQEEVAGGLSSSYRVSPDNSKWHVAIPFQFTAIHRGGQIDTLDKPLQTVFNGALGLEARYQLAGPTVQALRFNGYGVGYQDYSFTRGLFPYRRGWGLYLNGTVETRYADLMVSYWRGSNFISVLGGDLYQGASRTVSNPDYIEPNRQIVILRLMRDFRISDAAAVTARVEPIFDLNNSSLFDYSFSMYFNFRQEWLLGNVSRRMRAGQ</sequence>
<protein>
    <recommendedName>
        <fullName evidence="4">Capsule assembly Wzi family protein</fullName>
    </recommendedName>
</protein>
<dbReference type="Proteomes" id="UP001176429">
    <property type="component" value="Unassembled WGS sequence"/>
</dbReference>